<proteinExistence type="predicted"/>
<gene>
    <name evidence="2" type="ORF">DMA12_31690</name>
</gene>
<dbReference type="PANTHER" id="PTHR38663:SF1">
    <property type="entry name" value="L-ORNITHINE N(5)-MONOOXYGENASE"/>
    <property type="match status" value="1"/>
</dbReference>
<comment type="caution">
    <text evidence="2">The sequence shown here is derived from an EMBL/GenBank/DDBJ whole genome shotgun (WGS) entry which is preliminary data.</text>
</comment>
<dbReference type="SUPFAM" id="SSF51905">
    <property type="entry name" value="FAD/NAD(P)-binding domain"/>
    <property type="match status" value="1"/>
</dbReference>
<feature type="domain" description="FAD/NAD(P)-binding" evidence="1">
    <location>
        <begin position="40"/>
        <end position="259"/>
    </location>
</feature>
<name>A0A428W6X6_AMYBA</name>
<organism evidence="2 3">
    <name type="scientific">Amycolatopsis balhimycina DSM 5908</name>
    <dbReference type="NCBI Taxonomy" id="1081091"/>
    <lineage>
        <taxon>Bacteria</taxon>
        <taxon>Bacillati</taxon>
        <taxon>Actinomycetota</taxon>
        <taxon>Actinomycetes</taxon>
        <taxon>Pseudonocardiales</taxon>
        <taxon>Pseudonocardiaceae</taxon>
        <taxon>Amycolatopsis</taxon>
    </lineage>
</organism>
<dbReference type="InterPro" id="IPR023753">
    <property type="entry name" value="FAD/NAD-binding_dom"/>
</dbReference>
<dbReference type="Gene3D" id="3.50.50.60">
    <property type="entry name" value="FAD/NAD(P)-binding domain"/>
    <property type="match status" value="2"/>
</dbReference>
<sequence length="446" mass="47666">MITFVPEPHLLDSPRGRHWPRVPATGPAGALPAGHGRTADVVIVGAGPAGIAVAAALWHHGVHDVVLLDRDGRPGGRFFDRIDLLGQRVLRSPYEHHPGVEGFRDCELLDFARLHWGRLTRTERREIRMAQSGHRSVVPVDVFEAYCDHLVASHHIAAKTWRATVREVLPGGGTATVTTERGSLTARHVVLALGEERRAAPDSWWGAGAPPPGVSYWDESGPVGGGRRQVVVGAGLTAAHLITGALDAGREVHWVIREPGERYQCADVNSAFFRPEGRKRFDRVGWEQRLGLMGRFRRASIMFEFQPLLERAEAEGRLVVHRGAPVRRVSAGVGGTVAVRLADGRRVGGDHAVLALGTTPSIGTGLLPPALVGARDGWPELDERTMAYTRAPEVSVIGAAAGMVLGPAARNIDGHRVATTRAAAAIARRLRDGAAVAAGLEAVAGA</sequence>
<dbReference type="RefSeq" id="WP_020645522.1">
    <property type="nucleotide sequence ID" value="NZ_QHHU01000054.1"/>
</dbReference>
<accession>A0A428W6X6</accession>
<keyword evidence="3" id="KW-1185">Reference proteome</keyword>
<evidence type="ECO:0000259" key="1">
    <source>
        <dbReference type="Pfam" id="PF07992"/>
    </source>
</evidence>
<dbReference type="AlphaFoldDB" id="A0A428W6X6"/>
<dbReference type="GO" id="GO:0016491">
    <property type="term" value="F:oxidoreductase activity"/>
    <property type="evidence" value="ECO:0007669"/>
    <property type="project" value="InterPro"/>
</dbReference>
<dbReference type="Pfam" id="PF07992">
    <property type="entry name" value="Pyr_redox_2"/>
    <property type="match status" value="1"/>
</dbReference>
<protein>
    <recommendedName>
        <fullName evidence="1">FAD/NAD(P)-binding domain-containing protein</fullName>
    </recommendedName>
</protein>
<reference evidence="2 3" key="1">
    <citation type="submission" date="2018-05" db="EMBL/GenBank/DDBJ databases">
        <title>Evolution of GPA BGCs.</title>
        <authorList>
            <person name="Waglechner N."/>
            <person name="Wright G.D."/>
        </authorList>
    </citation>
    <scope>NUCLEOTIDE SEQUENCE [LARGE SCALE GENOMIC DNA]</scope>
    <source>
        <strain evidence="2 3">DSM 5908</strain>
    </source>
</reference>
<evidence type="ECO:0000313" key="3">
    <source>
        <dbReference type="Proteomes" id="UP000286716"/>
    </source>
</evidence>
<dbReference type="OrthoDB" id="9778740at2"/>
<dbReference type="EMBL" id="QHHU01000054">
    <property type="protein sequence ID" value="RSM38838.1"/>
    <property type="molecule type" value="Genomic_DNA"/>
</dbReference>
<dbReference type="PANTHER" id="PTHR38663">
    <property type="match status" value="1"/>
</dbReference>
<dbReference type="PRINTS" id="PR00411">
    <property type="entry name" value="PNDRDTASEI"/>
</dbReference>
<evidence type="ECO:0000313" key="2">
    <source>
        <dbReference type="EMBL" id="RSM38838.1"/>
    </source>
</evidence>
<dbReference type="Proteomes" id="UP000286716">
    <property type="component" value="Unassembled WGS sequence"/>
</dbReference>
<dbReference type="InterPro" id="IPR036188">
    <property type="entry name" value="FAD/NAD-bd_sf"/>
</dbReference>